<evidence type="ECO:0000256" key="1">
    <source>
        <dbReference type="ARBA" id="ARBA00001917"/>
    </source>
</evidence>
<dbReference type="PANTHER" id="PTHR45846:SF1">
    <property type="entry name" value="TRNA-DIHYDROURIDINE(47) SYNTHASE [NAD(P)(+)]-LIKE"/>
    <property type="match status" value="1"/>
</dbReference>
<dbReference type="RefSeq" id="WP_104699708.1">
    <property type="nucleotide sequence ID" value="NZ_FZPP01000012.1"/>
</dbReference>
<evidence type="ECO:0000256" key="10">
    <source>
        <dbReference type="ARBA" id="ARBA00048205"/>
    </source>
</evidence>
<keyword evidence="6 12" id="KW-0819">tRNA processing</keyword>
<evidence type="ECO:0000256" key="3">
    <source>
        <dbReference type="ARBA" id="ARBA00022555"/>
    </source>
</evidence>
<dbReference type="Proteomes" id="UP000256599">
    <property type="component" value="Unassembled WGS sequence"/>
</dbReference>
<evidence type="ECO:0000256" key="6">
    <source>
        <dbReference type="ARBA" id="ARBA00022694"/>
    </source>
</evidence>
<dbReference type="EMBL" id="NXLR01000009">
    <property type="protein sequence ID" value="RDU59747.1"/>
    <property type="molecule type" value="Genomic_DNA"/>
</dbReference>
<name>A0A3D8I3P0_9HELI</name>
<protein>
    <recommendedName>
        <fullName evidence="12">tRNA-dihydrouridine synthase</fullName>
        <ecNumber evidence="12">1.3.1.-</ecNumber>
    </recommendedName>
</protein>
<evidence type="ECO:0000256" key="4">
    <source>
        <dbReference type="ARBA" id="ARBA00022630"/>
    </source>
</evidence>
<evidence type="ECO:0000256" key="9">
    <source>
        <dbReference type="ARBA" id="ARBA00023002"/>
    </source>
</evidence>
<reference evidence="16 17" key="1">
    <citation type="submission" date="2018-04" db="EMBL/GenBank/DDBJ databases">
        <title>Novel Campyloabacter and Helicobacter Species and Strains.</title>
        <authorList>
            <person name="Mannion A.J."/>
            <person name="Shen Z."/>
            <person name="Fox J.G."/>
        </authorList>
    </citation>
    <scope>NUCLEOTIDE SEQUENCE [LARGE SCALE GENOMIC DNA]</scope>
    <source>
        <strain evidence="16 17">MIT 98-6070</strain>
    </source>
</reference>
<evidence type="ECO:0000256" key="12">
    <source>
        <dbReference type="PIRNR" id="PIRNR006621"/>
    </source>
</evidence>
<dbReference type="InterPro" id="IPR018517">
    <property type="entry name" value="tRNA_hU_synthase_CS"/>
</dbReference>
<evidence type="ECO:0000256" key="14">
    <source>
        <dbReference type="PIRSR" id="PIRSR006621-2"/>
    </source>
</evidence>
<evidence type="ECO:0000313" key="17">
    <source>
        <dbReference type="Proteomes" id="UP000256599"/>
    </source>
</evidence>
<comment type="function">
    <text evidence="2 12">Catalyzes the synthesis of 5,6-dihydrouridine (D), a modified base found in the D-loop of most tRNAs, via the reduction of the C5-C6 double bond in target uridines.</text>
</comment>
<dbReference type="GO" id="GO:0000049">
    <property type="term" value="F:tRNA binding"/>
    <property type="evidence" value="ECO:0007669"/>
    <property type="project" value="UniProtKB-KW"/>
</dbReference>
<dbReference type="PIRSF" id="PIRSF006621">
    <property type="entry name" value="Dus"/>
    <property type="match status" value="1"/>
</dbReference>
<evidence type="ECO:0000259" key="15">
    <source>
        <dbReference type="Pfam" id="PF01207"/>
    </source>
</evidence>
<dbReference type="OrthoDB" id="9764501at2"/>
<dbReference type="InterPro" id="IPR035587">
    <property type="entry name" value="DUS-like_FMN-bd"/>
</dbReference>
<dbReference type="Pfam" id="PF01207">
    <property type="entry name" value="Dus"/>
    <property type="match status" value="1"/>
</dbReference>
<evidence type="ECO:0000313" key="16">
    <source>
        <dbReference type="EMBL" id="RDU59747.1"/>
    </source>
</evidence>
<keyword evidence="17" id="KW-1185">Reference proteome</keyword>
<keyword evidence="14" id="KW-0547">Nucleotide-binding</keyword>
<comment type="similarity">
    <text evidence="12">Belongs to the dus family.</text>
</comment>
<evidence type="ECO:0000256" key="13">
    <source>
        <dbReference type="PIRSR" id="PIRSR006621-1"/>
    </source>
</evidence>
<dbReference type="SUPFAM" id="SSF51395">
    <property type="entry name" value="FMN-linked oxidoreductases"/>
    <property type="match status" value="1"/>
</dbReference>
<dbReference type="InterPro" id="IPR001269">
    <property type="entry name" value="DUS_fam"/>
</dbReference>
<keyword evidence="9 12" id="KW-0560">Oxidoreductase</keyword>
<keyword evidence="5 12" id="KW-0288">FMN</keyword>
<evidence type="ECO:0000256" key="7">
    <source>
        <dbReference type="ARBA" id="ARBA00022857"/>
    </source>
</evidence>
<proteinExistence type="inferred from homology"/>
<feature type="binding site" evidence="14">
    <location>
        <position position="165"/>
    </location>
    <ligand>
        <name>FMN</name>
        <dbReference type="ChEBI" id="CHEBI:58210"/>
    </ligand>
</feature>
<dbReference type="Gene3D" id="1.10.1200.80">
    <property type="entry name" value="Putative flavin oxidoreducatase, domain 2"/>
    <property type="match status" value="1"/>
</dbReference>
<comment type="cofactor">
    <cofactor evidence="1 12 14">
        <name>FMN</name>
        <dbReference type="ChEBI" id="CHEBI:58210"/>
    </cofactor>
</comment>
<comment type="catalytic activity">
    <reaction evidence="10">
        <text>a 5,6-dihydrouridine in tRNA + NADP(+) = a uridine in tRNA + NADPH + H(+)</text>
        <dbReference type="Rhea" id="RHEA:23624"/>
        <dbReference type="Rhea" id="RHEA-COMP:13339"/>
        <dbReference type="Rhea" id="RHEA-COMP:13887"/>
        <dbReference type="ChEBI" id="CHEBI:15378"/>
        <dbReference type="ChEBI" id="CHEBI:57783"/>
        <dbReference type="ChEBI" id="CHEBI:58349"/>
        <dbReference type="ChEBI" id="CHEBI:65315"/>
        <dbReference type="ChEBI" id="CHEBI:74443"/>
    </reaction>
</comment>
<dbReference type="EC" id="1.3.1.-" evidence="12"/>
<feature type="binding site" evidence="14">
    <location>
        <position position="66"/>
    </location>
    <ligand>
        <name>FMN</name>
        <dbReference type="ChEBI" id="CHEBI:58210"/>
    </ligand>
</feature>
<feature type="binding site" evidence="14">
    <location>
        <position position="137"/>
    </location>
    <ligand>
        <name>FMN</name>
        <dbReference type="ChEBI" id="CHEBI:58210"/>
    </ligand>
</feature>
<dbReference type="Gene3D" id="3.20.20.70">
    <property type="entry name" value="Aldolase class I"/>
    <property type="match status" value="1"/>
</dbReference>
<sequence>MINFNNLLMLAPLAGYTDLPFRSVVKGFGVDITVSEMISSHALVYNNMHTLKMIEKTQEEQPYSVQISGSKEEIVIQAVEILNAQTGIDIIDLNCGCPAPKVANHGNGSGLLRDLKLLVKIANLIKEKAKTPYTSLKLRLGFDKKIPHEIAQALKDVSSDFVVIHGRTRADGYKKDRIDYDAIAYIKSQVSIPVIANGEIDNLHKAKQVINHTGANGVMIGRAAISSPWIFWQIKHNTEEIPPIVKKELVLKHFEKMVEFYGERGAIIFRKNLHAYAKGHEGASEFRNLVNSLENVHEMKSHIEQFFSHHQMVEHSFPQLVHLNKRTSQ</sequence>
<dbReference type="GO" id="GO:0050660">
    <property type="term" value="F:flavin adenine dinucleotide binding"/>
    <property type="evidence" value="ECO:0007669"/>
    <property type="project" value="InterPro"/>
</dbReference>
<feature type="active site" description="Proton donor" evidence="13">
    <location>
        <position position="97"/>
    </location>
</feature>
<accession>A0A3D8I3P0</accession>
<dbReference type="AlphaFoldDB" id="A0A3D8I3P0"/>
<dbReference type="CDD" id="cd02801">
    <property type="entry name" value="DUS_like_FMN"/>
    <property type="match status" value="1"/>
</dbReference>
<dbReference type="PANTHER" id="PTHR45846">
    <property type="entry name" value="TRNA-DIHYDROURIDINE(47) SYNTHASE [NAD(P)(+)]-LIKE"/>
    <property type="match status" value="1"/>
</dbReference>
<feature type="domain" description="DUS-like FMN-binding" evidence="15">
    <location>
        <begin position="9"/>
        <end position="306"/>
    </location>
</feature>
<evidence type="ECO:0000256" key="8">
    <source>
        <dbReference type="ARBA" id="ARBA00022884"/>
    </source>
</evidence>
<keyword evidence="4 12" id="KW-0285">Flavoprotein</keyword>
<dbReference type="InterPro" id="IPR013785">
    <property type="entry name" value="Aldolase_TIM"/>
</dbReference>
<comment type="caution">
    <text evidence="16">The sequence shown here is derived from an EMBL/GenBank/DDBJ whole genome shotgun (WGS) entry which is preliminary data.</text>
</comment>
<evidence type="ECO:0000256" key="11">
    <source>
        <dbReference type="ARBA" id="ARBA00048802"/>
    </source>
</evidence>
<organism evidence="16 17">
    <name type="scientific">Helicobacter marmotae</name>
    <dbReference type="NCBI Taxonomy" id="152490"/>
    <lineage>
        <taxon>Bacteria</taxon>
        <taxon>Pseudomonadati</taxon>
        <taxon>Campylobacterota</taxon>
        <taxon>Epsilonproteobacteria</taxon>
        <taxon>Campylobacterales</taxon>
        <taxon>Helicobacteraceae</taxon>
        <taxon>Helicobacter</taxon>
    </lineage>
</organism>
<keyword evidence="8" id="KW-0694">RNA-binding</keyword>
<comment type="catalytic activity">
    <reaction evidence="11">
        <text>a 5,6-dihydrouridine in tRNA + NAD(+) = a uridine in tRNA + NADH + H(+)</text>
        <dbReference type="Rhea" id="RHEA:54452"/>
        <dbReference type="Rhea" id="RHEA-COMP:13339"/>
        <dbReference type="Rhea" id="RHEA-COMP:13887"/>
        <dbReference type="ChEBI" id="CHEBI:15378"/>
        <dbReference type="ChEBI" id="CHEBI:57540"/>
        <dbReference type="ChEBI" id="CHEBI:57945"/>
        <dbReference type="ChEBI" id="CHEBI:65315"/>
        <dbReference type="ChEBI" id="CHEBI:74443"/>
    </reaction>
</comment>
<gene>
    <name evidence="16" type="ORF">CQA63_05740</name>
</gene>
<feature type="binding site" evidence="14">
    <location>
        <begin position="221"/>
        <end position="222"/>
    </location>
    <ligand>
        <name>FMN</name>
        <dbReference type="ChEBI" id="CHEBI:58210"/>
    </ligand>
</feature>
<keyword evidence="7" id="KW-0521">NADP</keyword>
<dbReference type="PROSITE" id="PS01136">
    <property type="entry name" value="UPF0034"/>
    <property type="match status" value="1"/>
</dbReference>
<keyword evidence="3" id="KW-0820">tRNA-binding</keyword>
<dbReference type="GO" id="GO:0017150">
    <property type="term" value="F:tRNA dihydrouridine synthase activity"/>
    <property type="evidence" value="ECO:0007669"/>
    <property type="project" value="InterPro"/>
</dbReference>
<evidence type="ECO:0000256" key="2">
    <source>
        <dbReference type="ARBA" id="ARBA00002790"/>
    </source>
</evidence>
<evidence type="ECO:0000256" key="5">
    <source>
        <dbReference type="ARBA" id="ARBA00022643"/>
    </source>
</evidence>
<dbReference type="InterPro" id="IPR024036">
    <property type="entry name" value="tRNA-dHydroUridine_Synthase_C"/>
</dbReference>